<accession>A0A2M6WGY8</accession>
<gene>
    <name evidence="2" type="ORF">COU08_04305</name>
</gene>
<feature type="transmembrane region" description="Helical" evidence="1">
    <location>
        <begin position="153"/>
        <end position="172"/>
    </location>
</feature>
<feature type="transmembrane region" description="Helical" evidence="1">
    <location>
        <begin position="122"/>
        <end position="141"/>
    </location>
</feature>
<dbReference type="Proteomes" id="UP000228635">
    <property type="component" value="Unassembled WGS sequence"/>
</dbReference>
<keyword evidence="1" id="KW-0812">Transmembrane</keyword>
<dbReference type="EMBL" id="PFBA01000035">
    <property type="protein sequence ID" value="PIT92047.1"/>
    <property type="molecule type" value="Genomic_DNA"/>
</dbReference>
<evidence type="ECO:0000256" key="1">
    <source>
        <dbReference type="SAM" id="Phobius"/>
    </source>
</evidence>
<protein>
    <submittedName>
        <fullName evidence="2">Uncharacterized protein</fullName>
    </submittedName>
</protein>
<proteinExistence type="predicted"/>
<sequence>MHNMKNKTLLFIFVILILTGLVLLVRNKTLFNSNHISNDSRTFNSDLLGVGFSYPSNWGELTEEIRQPFDKMPYKHWRIVNNSLLSFRIEADNKQTAEFSYEGLGDIVQYYGQPMICVRICLSLIAPLMTLMLSTAVLRRIRKAYDMLDLKSMPMPIILMGITGRIMVLVFSR</sequence>
<keyword evidence="1" id="KW-0472">Membrane</keyword>
<organism evidence="2 3">
    <name type="scientific">Candidatus Harrisonbacteria bacterium CG10_big_fil_rev_8_21_14_0_10_42_17</name>
    <dbReference type="NCBI Taxonomy" id="1974584"/>
    <lineage>
        <taxon>Bacteria</taxon>
        <taxon>Candidatus Harrisoniibacteriota</taxon>
    </lineage>
</organism>
<comment type="caution">
    <text evidence="2">The sequence shown here is derived from an EMBL/GenBank/DDBJ whole genome shotgun (WGS) entry which is preliminary data.</text>
</comment>
<evidence type="ECO:0000313" key="3">
    <source>
        <dbReference type="Proteomes" id="UP000228635"/>
    </source>
</evidence>
<dbReference type="AlphaFoldDB" id="A0A2M6WGY8"/>
<name>A0A2M6WGY8_9BACT</name>
<reference evidence="3" key="1">
    <citation type="submission" date="2017-09" db="EMBL/GenBank/DDBJ databases">
        <title>Depth-based differentiation of microbial function through sediment-hosted aquifers and enrichment of novel symbionts in the deep terrestrial subsurface.</title>
        <authorList>
            <person name="Probst A.J."/>
            <person name="Ladd B."/>
            <person name="Jarett J.K."/>
            <person name="Geller-Mcgrath D.E."/>
            <person name="Sieber C.M.K."/>
            <person name="Emerson J.B."/>
            <person name="Anantharaman K."/>
            <person name="Thomas B.C."/>
            <person name="Malmstrom R."/>
            <person name="Stieglmeier M."/>
            <person name="Klingl A."/>
            <person name="Woyke T."/>
            <person name="Ryan C.M."/>
            <person name="Banfield J.F."/>
        </authorList>
    </citation>
    <scope>NUCLEOTIDE SEQUENCE [LARGE SCALE GENOMIC DNA]</scope>
</reference>
<keyword evidence="1" id="KW-1133">Transmembrane helix</keyword>
<evidence type="ECO:0000313" key="2">
    <source>
        <dbReference type="EMBL" id="PIT92047.1"/>
    </source>
</evidence>